<protein>
    <submittedName>
        <fullName evidence="2">Uncharacterized protein</fullName>
    </submittedName>
</protein>
<feature type="compositionally biased region" description="Basic and acidic residues" evidence="1">
    <location>
        <begin position="1"/>
        <end position="77"/>
    </location>
</feature>
<proteinExistence type="predicted"/>
<accession>A0A6B2LNA8</accession>
<reference evidence="2" key="1">
    <citation type="journal article" date="2020" name="J. Eukaryot. Microbiol.">
        <title>De novo Sequencing, Assembly and Annotation of the Transcriptome for the Free-Living Testate Amoeba Arcella intermedia.</title>
        <authorList>
            <person name="Ribeiro G.M."/>
            <person name="Porfirio-Sousa A.L."/>
            <person name="Maurer-Alcala X.X."/>
            <person name="Katz L.A."/>
            <person name="Lahr D.J.G."/>
        </authorList>
    </citation>
    <scope>NUCLEOTIDE SEQUENCE</scope>
</reference>
<evidence type="ECO:0000313" key="2">
    <source>
        <dbReference type="EMBL" id="NDV38572.1"/>
    </source>
</evidence>
<organism evidence="2">
    <name type="scientific">Arcella intermedia</name>
    <dbReference type="NCBI Taxonomy" id="1963864"/>
    <lineage>
        <taxon>Eukaryota</taxon>
        <taxon>Amoebozoa</taxon>
        <taxon>Tubulinea</taxon>
        <taxon>Elardia</taxon>
        <taxon>Arcellinida</taxon>
        <taxon>Sphaerothecina</taxon>
        <taxon>Arcellidae</taxon>
        <taxon>Arcella</taxon>
    </lineage>
</organism>
<feature type="region of interest" description="Disordered" evidence="1">
    <location>
        <begin position="1"/>
        <end position="79"/>
    </location>
</feature>
<dbReference type="AlphaFoldDB" id="A0A6B2LNA8"/>
<sequence length="153" mass="17895">MEDTKRKFAEREARIKAEEQAKRKAEEDKRRAEAESKRKAEEEKRKSEQEAQRKAAEEAKKKVEIEENRKRREEAKRNPQQVKFGQDFLCRGCGTKGNWNSLLKGIYKYGRLSHLSPQAYLLLASGVPVECSGYRKGETVECSNCYQVYFHFN</sequence>
<name>A0A6B2LNA8_9EUKA</name>
<dbReference type="EMBL" id="GIBP01009603">
    <property type="protein sequence ID" value="NDV38572.1"/>
    <property type="molecule type" value="Transcribed_RNA"/>
</dbReference>
<evidence type="ECO:0000256" key="1">
    <source>
        <dbReference type="SAM" id="MobiDB-lite"/>
    </source>
</evidence>